<gene>
    <name evidence="1" type="ORF">KSB_61240</name>
</gene>
<proteinExistence type="predicted"/>
<protein>
    <submittedName>
        <fullName evidence="1">Uncharacterized protein</fullName>
    </submittedName>
</protein>
<reference evidence="1 2" key="1">
    <citation type="journal article" date="2021" name="Int. J. Syst. Evol. Microbiol.">
        <title>Reticulibacter mediterranei gen. nov., sp. nov., within the new family Reticulibacteraceae fam. nov., and Ktedonospora formicarum gen. nov., sp. nov., Ktedonobacter robiniae sp. nov., Dictyobacter formicarum sp. nov. and Dictyobacter arantiisoli sp. nov., belonging to the class Ktedonobacteria.</title>
        <authorList>
            <person name="Yabe S."/>
            <person name="Zheng Y."/>
            <person name="Wang C.M."/>
            <person name="Sakai Y."/>
            <person name="Abe K."/>
            <person name="Yokota A."/>
            <person name="Donadio S."/>
            <person name="Cavaletti L."/>
            <person name="Monciardini P."/>
        </authorList>
    </citation>
    <scope>NUCLEOTIDE SEQUENCE [LARGE SCALE GENOMIC DNA]</scope>
    <source>
        <strain evidence="1 2">SOSP1-30</strain>
    </source>
</reference>
<keyword evidence="2" id="KW-1185">Reference proteome</keyword>
<dbReference type="Proteomes" id="UP000654345">
    <property type="component" value="Unassembled WGS sequence"/>
</dbReference>
<name>A0ABQ3UXQ1_9CHLR</name>
<accession>A0ABQ3UXQ1</accession>
<organism evidence="1 2">
    <name type="scientific">Ktedonobacter robiniae</name>
    <dbReference type="NCBI Taxonomy" id="2778365"/>
    <lineage>
        <taxon>Bacteria</taxon>
        <taxon>Bacillati</taxon>
        <taxon>Chloroflexota</taxon>
        <taxon>Ktedonobacteria</taxon>
        <taxon>Ktedonobacterales</taxon>
        <taxon>Ktedonobacteraceae</taxon>
        <taxon>Ktedonobacter</taxon>
    </lineage>
</organism>
<evidence type="ECO:0000313" key="1">
    <source>
        <dbReference type="EMBL" id="GHO57649.1"/>
    </source>
</evidence>
<sequence length="54" mass="5904">MPYDDQLVYCNGYTQLTKGVHGDVGDPPLGLDKILAVRSAKIDVSCMYCCHDPS</sequence>
<evidence type="ECO:0000313" key="2">
    <source>
        <dbReference type="Proteomes" id="UP000654345"/>
    </source>
</evidence>
<dbReference type="EMBL" id="BNJG01000002">
    <property type="protein sequence ID" value="GHO57649.1"/>
    <property type="molecule type" value="Genomic_DNA"/>
</dbReference>
<comment type="caution">
    <text evidence="1">The sequence shown here is derived from an EMBL/GenBank/DDBJ whole genome shotgun (WGS) entry which is preliminary data.</text>
</comment>